<dbReference type="PANTHER" id="PTHR13510:SF44">
    <property type="entry name" value="RABENOSYN-5"/>
    <property type="match status" value="1"/>
</dbReference>
<evidence type="ECO:0008006" key="3">
    <source>
        <dbReference type="Google" id="ProtNLM"/>
    </source>
</evidence>
<evidence type="ECO:0000313" key="1">
    <source>
        <dbReference type="EMBL" id="TMW59246.1"/>
    </source>
</evidence>
<dbReference type="EMBL" id="SPLM01000110">
    <property type="protein sequence ID" value="TMW59246.1"/>
    <property type="molecule type" value="Genomic_DNA"/>
</dbReference>
<keyword evidence="2" id="KW-1185">Reference proteome</keyword>
<dbReference type="InterPro" id="IPR052727">
    <property type="entry name" value="Rab4/Rab5_effector"/>
</dbReference>
<gene>
    <name evidence="1" type="ORF">Poli38472_007391</name>
</gene>
<dbReference type="OrthoDB" id="157265at2759"/>
<dbReference type="InterPro" id="IPR023393">
    <property type="entry name" value="START-like_dom_sf"/>
</dbReference>
<dbReference type="AlphaFoldDB" id="A0A8K1CA84"/>
<dbReference type="PANTHER" id="PTHR13510">
    <property type="entry name" value="FYVE-FINGER-CONTAINING RAB5 EFFECTOR PROTEIN RABENOSYN-5-RELATED"/>
    <property type="match status" value="1"/>
</dbReference>
<dbReference type="Gene3D" id="3.30.530.20">
    <property type="match status" value="1"/>
</dbReference>
<name>A0A8K1CA84_PYTOL</name>
<evidence type="ECO:0000313" key="2">
    <source>
        <dbReference type="Proteomes" id="UP000794436"/>
    </source>
</evidence>
<organism evidence="1 2">
    <name type="scientific">Pythium oligandrum</name>
    <name type="common">Mycoparasitic fungus</name>
    <dbReference type="NCBI Taxonomy" id="41045"/>
    <lineage>
        <taxon>Eukaryota</taxon>
        <taxon>Sar</taxon>
        <taxon>Stramenopiles</taxon>
        <taxon>Oomycota</taxon>
        <taxon>Peronosporomycetes</taxon>
        <taxon>Pythiales</taxon>
        <taxon>Pythiaceae</taxon>
        <taxon>Pythium</taxon>
    </lineage>
</organism>
<reference evidence="1" key="1">
    <citation type="submission" date="2019-03" db="EMBL/GenBank/DDBJ databases">
        <title>Long read genome sequence of the mycoparasitic Pythium oligandrum ATCC 38472 isolated from sugarbeet rhizosphere.</title>
        <authorList>
            <person name="Gaulin E."/>
        </authorList>
    </citation>
    <scope>NUCLEOTIDE SEQUENCE</scope>
    <source>
        <strain evidence="1">ATCC 38472_TT</strain>
    </source>
</reference>
<proteinExistence type="predicted"/>
<accession>A0A8K1CA84</accession>
<dbReference type="Proteomes" id="UP000794436">
    <property type="component" value="Unassembled WGS sequence"/>
</dbReference>
<sequence>MALPKFLSPFPQLNLSMSDKQELCRISKRLVGEVLEGYERFVWTDQCKLNPTRWTIVRERDDVRIYQDRQSGGTHDSKDLHVLLAVGTVVGTLDDAMYGVLNHTTDTMRLKTAYVQDTITNCAVLATIQEPKADKPFRSMTVKWFVQSLPLHVRAISKNRDCVYVEATGTKVLPNGERIGFQLIHSIDFPQTRPLPMYTRTNMSLCSIWRQQSADRVQVYLKSFLDVPERLLAPLVVRSTADALISVWRYIHCSQMKKLAWLMRRRTPVMEETKPGYAVQTEKGCATCGKRSSTLYQGMKSMCVVCGRLVCSKCRVQRDLCTVTADGCLVEKRTSFCVPCLTIAVRANAADVARDDLPGRVNNQEQLSDLVRVTGASRFSHPVEKGGDATDQQTLKRRRSLSLLTAPAKPTVDNKLVSNKGASWISM</sequence>
<comment type="caution">
    <text evidence="1">The sequence shown here is derived from an EMBL/GenBank/DDBJ whole genome shotgun (WGS) entry which is preliminary data.</text>
</comment>
<protein>
    <recommendedName>
        <fullName evidence="3">FYVE-type domain-containing protein</fullName>
    </recommendedName>
</protein>